<accession>A0A178IEW6</accession>
<feature type="transmembrane region" description="Helical" evidence="1">
    <location>
        <begin position="32"/>
        <end position="50"/>
    </location>
</feature>
<keyword evidence="1" id="KW-0812">Transmembrane</keyword>
<comment type="caution">
    <text evidence="2">The sequence shown here is derived from an EMBL/GenBank/DDBJ whole genome shotgun (WGS) entry which is preliminary data.</text>
</comment>
<dbReference type="Proteomes" id="UP000078486">
    <property type="component" value="Unassembled WGS sequence"/>
</dbReference>
<gene>
    <name evidence="2" type="ORF">AW736_22455</name>
</gene>
<keyword evidence="1" id="KW-1133">Transmembrane helix</keyword>
<keyword evidence="1" id="KW-0472">Membrane</keyword>
<dbReference type="EMBL" id="LRRQ01000168">
    <property type="protein sequence ID" value="OAM87566.1"/>
    <property type="molecule type" value="Genomic_DNA"/>
</dbReference>
<organism evidence="2 3">
    <name type="scientific">Termitidicoccus mucosus</name>
    <dbReference type="NCBI Taxonomy" id="1184151"/>
    <lineage>
        <taxon>Bacteria</taxon>
        <taxon>Pseudomonadati</taxon>
        <taxon>Verrucomicrobiota</taxon>
        <taxon>Opitutia</taxon>
        <taxon>Opitutales</taxon>
        <taxon>Opitutaceae</taxon>
        <taxon>Termitidicoccus</taxon>
    </lineage>
</organism>
<evidence type="ECO:0000256" key="1">
    <source>
        <dbReference type="SAM" id="Phobius"/>
    </source>
</evidence>
<dbReference type="RefSeq" id="WP_068772541.1">
    <property type="nucleotide sequence ID" value="NZ_CP109796.1"/>
</dbReference>
<name>A0A178IEW6_9BACT</name>
<dbReference type="AlphaFoldDB" id="A0A178IEW6"/>
<evidence type="ECO:0000313" key="2">
    <source>
        <dbReference type="EMBL" id="OAM87566.1"/>
    </source>
</evidence>
<keyword evidence="3" id="KW-1185">Reference proteome</keyword>
<sequence>MKTHSTDSTCHGAGYLPGEISIDPPNGKKQSLLPPVSIIAGLALFLALMLTHGATRLSAQTADSAPAPNNNVVIMQKIEVRAARFYWTHAQSAHFEILSNLNDRKFVADVVRNAEQIITLYEEACPAIFSPRLDLPSKLIFIQDEAIERFFSPAGVGATSDDFNERMAGTPFHKNDRQFDNRYKISALANHNDEQLVIVKFLTKAYMSHGPNWYEKSLECAADLAITHLYECALIRANGKKLPWLVAALNGMRGHPNGGSFRMRPGFSSVYGKEGRFYRSGWIGVNDDNTITLGRYCLNCETSAAGAASDFPSDSPRTC</sequence>
<reference evidence="2 3" key="1">
    <citation type="submission" date="2016-01" db="EMBL/GenBank/DDBJ databases">
        <title>High potential of lignocellulose degradation of a new Verrucomicrobia species.</title>
        <authorList>
            <person name="Wang Y."/>
            <person name="Shi Y."/>
            <person name="Qiu Z."/>
            <person name="Liu S."/>
            <person name="Yang H."/>
        </authorList>
    </citation>
    <scope>NUCLEOTIDE SEQUENCE [LARGE SCALE GENOMIC DNA]</scope>
    <source>
        <strain evidence="2 3">TSB47</strain>
    </source>
</reference>
<protein>
    <submittedName>
        <fullName evidence="2">Uncharacterized protein</fullName>
    </submittedName>
</protein>
<evidence type="ECO:0000313" key="3">
    <source>
        <dbReference type="Proteomes" id="UP000078486"/>
    </source>
</evidence>
<proteinExistence type="predicted"/>